<comment type="caution">
    <text evidence="4">The sequence shown here is derived from an EMBL/GenBank/DDBJ whole genome shotgun (WGS) entry which is preliminary data.</text>
</comment>
<feature type="region of interest" description="Disordered" evidence="2">
    <location>
        <begin position="1"/>
        <end position="25"/>
    </location>
</feature>
<accession>A0A372FYC4</accession>
<organism evidence="4 5">
    <name type="scientific">Micromonospora craniellae</name>
    <dbReference type="NCBI Taxonomy" id="2294034"/>
    <lineage>
        <taxon>Bacteria</taxon>
        <taxon>Bacillati</taxon>
        <taxon>Actinomycetota</taxon>
        <taxon>Actinomycetes</taxon>
        <taxon>Micromonosporales</taxon>
        <taxon>Micromonosporaceae</taxon>
        <taxon>Micromonospora</taxon>
    </lineage>
</organism>
<dbReference type="Proteomes" id="UP000262621">
    <property type="component" value="Unassembled WGS sequence"/>
</dbReference>
<protein>
    <recommendedName>
        <fullName evidence="3">Fe/B12 periplasmic-binding domain-containing protein</fullName>
    </recommendedName>
</protein>
<comment type="similarity">
    <text evidence="1">Belongs to the bacterial solute-binding protein 8 family.</text>
</comment>
<proteinExistence type="inferred from homology"/>
<evidence type="ECO:0000313" key="4">
    <source>
        <dbReference type="EMBL" id="RFS45624.1"/>
    </source>
</evidence>
<dbReference type="PANTHER" id="PTHR30535:SF7">
    <property type="entry name" value="IRON(III) DICITRATE-BINDING PROTEIN"/>
    <property type="match status" value="1"/>
</dbReference>
<evidence type="ECO:0000313" key="5">
    <source>
        <dbReference type="Proteomes" id="UP000262621"/>
    </source>
</evidence>
<dbReference type="Pfam" id="PF01497">
    <property type="entry name" value="Peripla_BP_2"/>
    <property type="match status" value="1"/>
</dbReference>
<evidence type="ECO:0000256" key="2">
    <source>
        <dbReference type="SAM" id="MobiDB-lite"/>
    </source>
</evidence>
<feature type="compositionally biased region" description="Basic and acidic residues" evidence="2">
    <location>
        <begin position="14"/>
        <end position="25"/>
    </location>
</feature>
<gene>
    <name evidence="4" type="ORF">D0Q02_16155</name>
</gene>
<name>A0A372FYC4_9ACTN</name>
<dbReference type="SUPFAM" id="SSF53807">
    <property type="entry name" value="Helical backbone' metal receptor"/>
    <property type="match status" value="1"/>
</dbReference>
<dbReference type="InterPro" id="IPR050902">
    <property type="entry name" value="ABC_Transporter_SBP"/>
</dbReference>
<sequence>MAAVVVAARRRPGRGADRNLGRHRPDQNHEILCHYKERHAMTYRRRLRWTAVAMTTVLMAAGCGGRAADDEPAGDAPAAADGSYPVTISNCGEEVTFDAAPRRVVAMDQISTESLLHLGLKDAMAGTAFRNDEIFPSVAADYASVKVLAEMYPAKEVLLSAEPDLVVGNIDFFTYSGFPPGSNFTRDELTAKGIKSYTLQCQGEQPDPDRMFARFAELATIFGAQDRADQIIGQVKESLAATETVLAGATPVPTFIYRSGTGPLSTFGGGGGSADGLRRAGGENIFSDKASLPPPEVSVESVAALNPKAIVISDEDEQAPQDKEKFLRDILGQSDATKNGTFCITDFYAFGTPFRLARDVNVVGTCLHPDKSFPTFP</sequence>
<dbReference type="AlphaFoldDB" id="A0A372FYC4"/>
<dbReference type="PANTHER" id="PTHR30535">
    <property type="entry name" value="VITAMIN B12-BINDING PROTEIN"/>
    <property type="match status" value="1"/>
</dbReference>
<dbReference type="EMBL" id="QVFU01000015">
    <property type="protein sequence ID" value="RFS45624.1"/>
    <property type="molecule type" value="Genomic_DNA"/>
</dbReference>
<dbReference type="PROSITE" id="PS50983">
    <property type="entry name" value="FE_B12_PBP"/>
    <property type="match status" value="1"/>
</dbReference>
<feature type="domain" description="Fe/B12 periplasmic-binding" evidence="3">
    <location>
        <begin position="103"/>
        <end position="371"/>
    </location>
</feature>
<evidence type="ECO:0000256" key="1">
    <source>
        <dbReference type="ARBA" id="ARBA00008814"/>
    </source>
</evidence>
<dbReference type="InterPro" id="IPR002491">
    <property type="entry name" value="ABC_transptr_periplasmic_BD"/>
</dbReference>
<dbReference type="Gene3D" id="3.40.50.1980">
    <property type="entry name" value="Nitrogenase molybdenum iron protein domain"/>
    <property type="match status" value="2"/>
</dbReference>
<keyword evidence="5" id="KW-1185">Reference proteome</keyword>
<evidence type="ECO:0000259" key="3">
    <source>
        <dbReference type="PROSITE" id="PS50983"/>
    </source>
</evidence>
<reference evidence="4 5" key="1">
    <citation type="submission" date="2018-08" db="EMBL/GenBank/DDBJ databases">
        <title>Verrucosispora craniellae sp. nov., isolated from a marine sponge in the South China Sea.</title>
        <authorList>
            <person name="Li L."/>
            <person name="Lin H.W."/>
        </authorList>
    </citation>
    <scope>NUCLEOTIDE SEQUENCE [LARGE SCALE GENOMIC DNA]</scope>
    <source>
        <strain evidence="4 5">LHW63014</strain>
    </source>
</reference>